<feature type="region of interest" description="Disordered" evidence="1">
    <location>
        <begin position="169"/>
        <end position="188"/>
    </location>
</feature>
<evidence type="ECO:0000313" key="2">
    <source>
        <dbReference type="EMBL" id="GAT91712.1"/>
    </source>
</evidence>
<dbReference type="EMBL" id="BDEQ01000001">
    <property type="protein sequence ID" value="GAT91712.1"/>
    <property type="molecule type" value="Genomic_DNA"/>
</dbReference>
<dbReference type="AlphaFoldDB" id="A0A5K1VNE7"/>
<name>A0A5K1VNE7_ENTHI</name>
<feature type="region of interest" description="Disordered" evidence="1">
    <location>
        <begin position="141"/>
        <end position="161"/>
    </location>
</feature>
<accession>A0A5K1VNE7</accession>
<dbReference type="OMA" id="ENHDHIQ"/>
<gene>
    <name evidence="2" type="ORF">CL6EHI_148730</name>
</gene>
<organism evidence="2 3">
    <name type="scientific">Entamoeba histolytica</name>
    <dbReference type="NCBI Taxonomy" id="5759"/>
    <lineage>
        <taxon>Eukaryota</taxon>
        <taxon>Amoebozoa</taxon>
        <taxon>Evosea</taxon>
        <taxon>Archamoebae</taxon>
        <taxon>Mastigamoebida</taxon>
        <taxon>Entamoebidae</taxon>
        <taxon>Entamoeba</taxon>
    </lineage>
</organism>
<protein>
    <submittedName>
        <fullName evidence="2">Uncharacterized protein</fullName>
    </submittedName>
</protein>
<evidence type="ECO:0000313" key="3">
    <source>
        <dbReference type="Proteomes" id="UP000078387"/>
    </source>
</evidence>
<dbReference type="VEuPathDB" id="AmoebaDB:EHI8A_011800"/>
<comment type="caution">
    <text evidence="2">The sequence shown here is derived from an EMBL/GenBank/DDBJ whole genome shotgun (WGS) entry which is preliminary data.</text>
</comment>
<sequence>MEEEKCLILIEVPLDITLKEVSDILDNCGKVTLIEPYEIDGMIKKDGCQDLLIKFEEDEGRTIAKQIGGVKYKDWIIKVKTVQGYYRYKQQEQDDSELQNQIKEGITNIINYFKNLTKEPSENQIIVVDSNGQQRVFQKKEKPLPPIPINSSRPLPSIPQPKIIPIKEDELNQASKKQETELQESHRNIQEVDEGEVCESNLILKDEEIVL</sequence>
<dbReference type="VEuPathDB" id="AmoebaDB:EHI_148730"/>
<dbReference type="VEuPathDB" id="AmoebaDB:EHI5A_030250"/>
<evidence type="ECO:0000256" key="1">
    <source>
        <dbReference type="SAM" id="MobiDB-lite"/>
    </source>
</evidence>
<proteinExistence type="predicted"/>
<dbReference type="VEuPathDB" id="AmoebaDB:EHI7A_014440"/>
<reference evidence="2 3" key="1">
    <citation type="submission" date="2016-05" db="EMBL/GenBank/DDBJ databases">
        <title>First whole genome sequencing of Entamoeba histolytica HM1:IMSS-clone-6.</title>
        <authorList>
            <person name="Mukherjee Avik.K."/>
            <person name="Izumyama S."/>
            <person name="Nakada-Tsukui K."/>
            <person name="Nozaki T."/>
        </authorList>
    </citation>
    <scope>NUCLEOTIDE SEQUENCE [LARGE SCALE GENOMIC DNA]</scope>
    <source>
        <strain evidence="2 3">HM1:IMSS clone 6</strain>
    </source>
</reference>
<dbReference type="Proteomes" id="UP000078387">
    <property type="component" value="Unassembled WGS sequence"/>
</dbReference>
<dbReference type="VEuPathDB" id="AmoebaDB:KM1_033090"/>